<keyword evidence="2" id="KW-1133">Transmembrane helix</keyword>
<sequence length="169" mass="18545">MMTADETPDPDRPRPIRQETPAQRADRNWVELLQELRVLQTGVQVLTGFLLILPFQAEFESLDTYQRTVYLTLLVTSVLATTLLTAPVSLHRALFQRHLKIPVVGTGDRLARAALAALGLTLTGTVLFVFDVVVGRVSGVVAGGAVLVVIVALWVLVPAWLRRRADPVT</sequence>
<evidence type="ECO:0008006" key="5">
    <source>
        <dbReference type="Google" id="ProtNLM"/>
    </source>
</evidence>
<dbReference type="Proteomes" id="UP000280501">
    <property type="component" value="Unassembled WGS sequence"/>
</dbReference>
<evidence type="ECO:0000313" key="4">
    <source>
        <dbReference type="Proteomes" id="UP000280501"/>
    </source>
</evidence>
<feature type="transmembrane region" description="Helical" evidence="2">
    <location>
        <begin position="140"/>
        <end position="161"/>
    </location>
</feature>
<keyword evidence="4" id="KW-1185">Reference proteome</keyword>
<organism evidence="3 4">
    <name type="scientific">Myceligenerans xiligouense</name>
    <dbReference type="NCBI Taxonomy" id="253184"/>
    <lineage>
        <taxon>Bacteria</taxon>
        <taxon>Bacillati</taxon>
        <taxon>Actinomycetota</taxon>
        <taxon>Actinomycetes</taxon>
        <taxon>Micrococcales</taxon>
        <taxon>Promicromonosporaceae</taxon>
        <taxon>Myceligenerans</taxon>
    </lineage>
</organism>
<accession>A0A3N4ZMW3</accession>
<evidence type="ECO:0000313" key="3">
    <source>
        <dbReference type="EMBL" id="RPF21261.1"/>
    </source>
</evidence>
<protein>
    <recommendedName>
        <fullName evidence="5">Sodium:proton antiporter</fullName>
    </recommendedName>
</protein>
<comment type="caution">
    <text evidence="3">The sequence shown here is derived from an EMBL/GenBank/DDBJ whole genome shotgun (WGS) entry which is preliminary data.</text>
</comment>
<keyword evidence="2" id="KW-0472">Membrane</keyword>
<dbReference type="Pfam" id="PF19853">
    <property type="entry name" value="DUF6328"/>
    <property type="match status" value="1"/>
</dbReference>
<feature type="transmembrane region" description="Helical" evidence="2">
    <location>
        <begin position="69"/>
        <end position="90"/>
    </location>
</feature>
<keyword evidence="2" id="KW-0812">Transmembrane</keyword>
<proteinExistence type="predicted"/>
<feature type="transmembrane region" description="Helical" evidence="2">
    <location>
        <begin position="110"/>
        <end position="134"/>
    </location>
</feature>
<gene>
    <name evidence="3" type="ORF">EDD34_1884</name>
</gene>
<name>A0A3N4ZMW3_9MICO</name>
<reference evidence="3 4" key="1">
    <citation type="submission" date="2018-11" db="EMBL/GenBank/DDBJ databases">
        <title>Sequencing the genomes of 1000 actinobacteria strains.</title>
        <authorList>
            <person name="Klenk H.-P."/>
        </authorList>
    </citation>
    <scope>NUCLEOTIDE SEQUENCE [LARGE SCALE GENOMIC DNA]</scope>
    <source>
        <strain evidence="3 4">DSM 15700</strain>
    </source>
</reference>
<evidence type="ECO:0000256" key="2">
    <source>
        <dbReference type="SAM" id="Phobius"/>
    </source>
</evidence>
<dbReference type="InterPro" id="IPR046291">
    <property type="entry name" value="DUF6328"/>
</dbReference>
<dbReference type="EMBL" id="RKQZ01000001">
    <property type="protein sequence ID" value="RPF21261.1"/>
    <property type="molecule type" value="Genomic_DNA"/>
</dbReference>
<dbReference type="AlphaFoldDB" id="A0A3N4ZMW3"/>
<evidence type="ECO:0000256" key="1">
    <source>
        <dbReference type="SAM" id="MobiDB-lite"/>
    </source>
</evidence>
<feature type="region of interest" description="Disordered" evidence="1">
    <location>
        <begin position="1"/>
        <end position="22"/>
    </location>
</feature>